<dbReference type="STRING" id="94869.SAMN04488529_11417"/>
<keyword evidence="2" id="KW-1185">Reference proteome</keyword>
<gene>
    <name evidence="1" type="ORF">SAMN04488529_11417</name>
</gene>
<dbReference type="AlphaFoldDB" id="A0A1H0V3X0"/>
<dbReference type="EMBL" id="FNJM01000014">
    <property type="protein sequence ID" value="SDP72868.1"/>
    <property type="molecule type" value="Genomic_DNA"/>
</dbReference>
<dbReference type="OrthoDB" id="1652943at2"/>
<name>A0A1H0V3X0_9CLOT</name>
<protein>
    <submittedName>
        <fullName evidence="1">Uncharacterized protein</fullName>
    </submittedName>
</protein>
<reference evidence="1 2" key="1">
    <citation type="submission" date="2016-10" db="EMBL/GenBank/DDBJ databases">
        <authorList>
            <person name="de Groot N.N."/>
        </authorList>
    </citation>
    <scope>NUCLEOTIDE SEQUENCE [LARGE SCALE GENOMIC DNA]</scope>
    <source>
        <strain evidence="1 2">DSM 12272</strain>
    </source>
</reference>
<proteinExistence type="predicted"/>
<evidence type="ECO:0000313" key="2">
    <source>
        <dbReference type="Proteomes" id="UP000198597"/>
    </source>
</evidence>
<accession>A0A1H0V3X0</accession>
<organism evidence="1 2">
    <name type="scientific">Clostridium gasigenes</name>
    <dbReference type="NCBI Taxonomy" id="94869"/>
    <lineage>
        <taxon>Bacteria</taxon>
        <taxon>Bacillati</taxon>
        <taxon>Bacillota</taxon>
        <taxon>Clostridia</taxon>
        <taxon>Eubacteriales</taxon>
        <taxon>Clostridiaceae</taxon>
        <taxon>Clostridium</taxon>
    </lineage>
</organism>
<evidence type="ECO:0000313" key="1">
    <source>
        <dbReference type="EMBL" id="SDP72868.1"/>
    </source>
</evidence>
<sequence length="103" mass="12034">MSGKLFNNKEIEILSSNKYVKKVSEKAITYTEDFRNIFIIESDKVKFSKLIFDECGSDINIIGIERIKSASKRRVPFIVTSPPIALRLLFFFHCYRDHDTVRL</sequence>
<dbReference type="Proteomes" id="UP000198597">
    <property type="component" value="Unassembled WGS sequence"/>
</dbReference>